<sequence length="777" mass="84703">MQPDTERTRIRPKKPDMALYVPRARREIAVSKTSTLLATRSDREVNRGPSGKEVVKGHEARTSPKAGRGLLHREQGGFLFPQEEKRITSRDGFPQSSSNPKIQYKERPQPLRKPKSHFQVSSPGFLSQTPALLPNTELEAPLECSTVLSTGLLRMAGLQIQPGLPSVDCTWEQKHIFPSAGQETYSTEMNKQAGAFLPDQVGLSEENVLPCASERLSDQTEMSEKSTLAGKVKDLSRCDLRPTGGSGDDTFENTGSREVHKDCSSKCSSERISDEADSNNSILGDISNTHSTCKWIDSCSHTEIDDSSMLEYAPKRVPDETDPKEVSITEDVGRNVLAPVEVNKYSTLNHEEESKSGAYSHAAEHMSDQNMNNMSSCVSESMLIQTVTSSLAANAVKQLSGNSGVAAGCLDGPCGRLDGLPSCMFKEGELGQVCGNEKRDGFSLHICQCKPSESEASVTVGNATFDLGGQNSHGKHNPEASCSAKEAASCLQECTSKEIIHLSAVGDPESTLDQAEAPLGGTSMEDPAQRNMGMKLQHPSGDRAEGEAEPSVPSSWEEPTGTSVGPATLSEDGNVANETWDSLFNDDGDCLDPQLLEGLSGHALSPSGLQEPRFDYYSYSPANLDLSDSEFPHVIEIYDFPPEFRTEDLLHVFCSYQKKGFDIKWVDDTHALGIFSSPIAAQDALSTKHLLVKTRPLSQATRAAKSKARSYAEFLQPAKERPETSAALARRLVTGALGVRSKQSKAEREAERQQLQAARERKRLEAKQREDAWEGHE</sequence>
<feature type="region of interest" description="Disordered" evidence="1">
    <location>
        <begin position="738"/>
        <end position="777"/>
    </location>
</feature>
<feature type="compositionally biased region" description="Basic and acidic residues" evidence="1">
    <location>
        <begin position="53"/>
        <end position="62"/>
    </location>
</feature>
<gene>
    <name evidence="3 4" type="primary">R3HCC1L</name>
</gene>
<dbReference type="Proteomes" id="UP000694871">
    <property type="component" value="Unplaced"/>
</dbReference>
<proteinExistence type="predicted"/>
<dbReference type="PANTHER" id="PTHR21678">
    <property type="entry name" value="GROWTH INHIBITION AND DIFFERENTIATION RELATED PROTEIN 88"/>
    <property type="match status" value="1"/>
</dbReference>
<evidence type="ECO:0000313" key="3">
    <source>
        <dbReference type="RefSeq" id="XP_015271409.1"/>
    </source>
</evidence>
<dbReference type="PANTHER" id="PTHR21678:SF7">
    <property type="entry name" value="COILED-COIL DOMAIN-CONTAINING PROTEIN R3HCC1L"/>
    <property type="match status" value="1"/>
</dbReference>
<organism evidence="2 3">
    <name type="scientific">Gekko japonicus</name>
    <name type="common">Schlegel's Japanese gecko</name>
    <dbReference type="NCBI Taxonomy" id="146911"/>
    <lineage>
        <taxon>Eukaryota</taxon>
        <taxon>Metazoa</taxon>
        <taxon>Chordata</taxon>
        <taxon>Craniata</taxon>
        <taxon>Vertebrata</taxon>
        <taxon>Euteleostomi</taxon>
        <taxon>Lepidosauria</taxon>
        <taxon>Squamata</taxon>
        <taxon>Bifurcata</taxon>
        <taxon>Gekkota</taxon>
        <taxon>Gekkonidae</taxon>
        <taxon>Gekkoninae</taxon>
        <taxon>Gekko</taxon>
    </lineage>
</organism>
<evidence type="ECO:0000256" key="1">
    <source>
        <dbReference type="SAM" id="MobiDB-lite"/>
    </source>
</evidence>
<dbReference type="RefSeq" id="XP_015271409.1">
    <property type="nucleotide sequence ID" value="XM_015415923.1"/>
</dbReference>
<dbReference type="InterPro" id="IPR039884">
    <property type="entry name" value="R3HC1/R3HCL"/>
</dbReference>
<name>A0ABM1KCH2_GEKJA</name>
<feature type="compositionally biased region" description="Basic and acidic residues" evidence="1">
    <location>
        <begin position="744"/>
        <end position="777"/>
    </location>
</feature>
<reference evidence="3 4" key="1">
    <citation type="submission" date="2025-05" db="UniProtKB">
        <authorList>
            <consortium name="RefSeq"/>
        </authorList>
    </citation>
    <scope>IDENTIFICATION</scope>
</reference>
<evidence type="ECO:0000313" key="2">
    <source>
        <dbReference type="Proteomes" id="UP000694871"/>
    </source>
</evidence>
<protein>
    <submittedName>
        <fullName evidence="3 4">Coiled-coil domain-containing protein R3HCC1L</fullName>
    </submittedName>
</protein>
<evidence type="ECO:0000313" key="4">
    <source>
        <dbReference type="RefSeq" id="XP_015271410.1"/>
    </source>
</evidence>
<dbReference type="Gene3D" id="3.30.70.330">
    <property type="match status" value="1"/>
</dbReference>
<feature type="region of interest" description="Disordered" evidence="1">
    <location>
        <begin position="505"/>
        <end position="572"/>
    </location>
</feature>
<dbReference type="InterPro" id="IPR035979">
    <property type="entry name" value="RBD_domain_sf"/>
</dbReference>
<dbReference type="SUPFAM" id="SSF54928">
    <property type="entry name" value="RNA-binding domain, RBD"/>
    <property type="match status" value="1"/>
</dbReference>
<feature type="region of interest" description="Disordered" evidence="1">
    <location>
        <begin position="33"/>
        <end position="123"/>
    </location>
</feature>
<dbReference type="InterPro" id="IPR012677">
    <property type="entry name" value="Nucleotide-bd_a/b_plait_sf"/>
</dbReference>
<accession>A0ABM1KCH2</accession>
<dbReference type="GeneID" id="107114437"/>
<feature type="region of interest" description="Disordered" evidence="1">
    <location>
        <begin position="239"/>
        <end position="259"/>
    </location>
</feature>
<keyword evidence="2" id="KW-1185">Reference proteome</keyword>
<dbReference type="RefSeq" id="XP_015271410.1">
    <property type="nucleotide sequence ID" value="XM_015415924.1"/>
</dbReference>